<organism evidence="1 2">
    <name type="scientific">Aphanizomenon flos-aquae FACHB-1040</name>
    <dbReference type="NCBI Taxonomy" id="2692887"/>
    <lineage>
        <taxon>Bacteria</taxon>
        <taxon>Bacillati</taxon>
        <taxon>Cyanobacteriota</taxon>
        <taxon>Cyanophyceae</taxon>
        <taxon>Nostocales</taxon>
        <taxon>Aphanizomenonaceae</taxon>
        <taxon>Aphanizomenon</taxon>
    </lineage>
</organism>
<protein>
    <submittedName>
        <fullName evidence="1">Uncharacterized protein</fullName>
    </submittedName>
</protein>
<accession>A0ABR8C233</accession>
<gene>
    <name evidence="1" type="ORF">H6F99_16320</name>
</gene>
<comment type="caution">
    <text evidence="1">The sequence shown here is derived from an EMBL/GenBank/DDBJ whole genome shotgun (WGS) entry which is preliminary data.</text>
</comment>
<proteinExistence type="predicted"/>
<dbReference type="EMBL" id="JACJQT010000044">
    <property type="protein sequence ID" value="MBD2279799.1"/>
    <property type="molecule type" value="Genomic_DNA"/>
</dbReference>
<evidence type="ECO:0000313" key="2">
    <source>
        <dbReference type="Proteomes" id="UP000606721"/>
    </source>
</evidence>
<dbReference type="Proteomes" id="UP000606721">
    <property type="component" value="Unassembled WGS sequence"/>
</dbReference>
<name>A0ABR8C233_APHFL</name>
<reference evidence="1 2" key="1">
    <citation type="journal article" date="2020" name="ISME J.">
        <title>Comparative genomics reveals insights into cyanobacterial evolution and habitat adaptation.</title>
        <authorList>
            <person name="Chen M.Y."/>
            <person name="Teng W.K."/>
            <person name="Zhao L."/>
            <person name="Hu C.X."/>
            <person name="Zhou Y.K."/>
            <person name="Han B.P."/>
            <person name="Song L.R."/>
            <person name="Shu W.S."/>
        </authorList>
    </citation>
    <scope>NUCLEOTIDE SEQUENCE [LARGE SCALE GENOMIC DNA]</scope>
    <source>
        <strain evidence="1 2">FACHB-1040</strain>
    </source>
</reference>
<keyword evidence="2" id="KW-1185">Reference proteome</keyword>
<evidence type="ECO:0000313" key="1">
    <source>
        <dbReference type="EMBL" id="MBD2279799.1"/>
    </source>
</evidence>
<sequence length="177" mass="21337">MTPEQQNLYVQICQFELDQPSAYLPFSAKLAWEYQWTGIYTYRAIQEYKKFVFLVMIAGQTLSPPTTVDRVWHFHLLYTQSYWDKFCGEVLNRPLHHLPSIGGKEEGLKYHQQYCQTLELYRRYFGPPPSDIWNLPKVKTESASFQWVDRHQYWIIPQPRILRTFQTLVSRFIHRKL</sequence>